<dbReference type="WBParaSite" id="ASIM_0001204101-mRNA-1">
    <property type="protein sequence ID" value="ASIM_0001204101-mRNA-1"/>
    <property type="gene ID" value="ASIM_0001204101"/>
</dbReference>
<dbReference type="AlphaFoldDB" id="A0A158PNH6"/>
<reference evidence="4" key="1">
    <citation type="submission" date="2016-04" db="UniProtKB">
        <authorList>
            <consortium name="WormBaseParasite"/>
        </authorList>
    </citation>
    <scope>IDENTIFICATION</scope>
</reference>
<organism evidence="4">
    <name type="scientific">Anisakis simplex</name>
    <name type="common">Herring worm</name>
    <dbReference type="NCBI Taxonomy" id="6269"/>
    <lineage>
        <taxon>Eukaryota</taxon>
        <taxon>Metazoa</taxon>
        <taxon>Ecdysozoa</taxon>
        <taxon>Nematoda</taxon>
        <taxon>Chromadorea</taxon>
        <taxon>Rhabditida</taxon>
        <taxon>Spirurina</taxon>
        <taxon>Ascaridomorpha</taxon>
        <taxon>Ascaridoidea</taxon>
        <taxon>Anisakidae</taxon>
        <taxon>Anisakis</taxon>
        <taxon>Anisakis simplex complex</taxon>
    </lineage>
</organism>
<evidence type="ECO:0000313" key="4">
    <source>
        <dbReference type="WBParaSite" id="ASIM_0001204101-mRNA-1"/>
    </source>
</evidence>
<proteinExistence type="predicted"/>
<evidence type="ECO:0000313" key="3">
    <source>
        <dbReference type="Proteomes" id="UP000267096"/>
    </source>
</evidence>
<sequence length="408" mass="46570">MLNKFNGAVGNRHICLGWDAVCSQQATYRHGGAPSRRRISELPRSAAIALHSPPRKQTSSPLPEVKQHRIYERGHIFSKSWNPERYIYYETSPDVDSDASVPTQIDGDATNPYKKFYHEMMRVFGSDPRVNDLTQERVAVGIGHRSNVRSFCEQTKSFDDHRTEQRRSTTMSPRSMSEAEQRQLVRQQTVFHLQPQNEISKECINLWADRNMFELNSNLMNHISTDLSTDQSASTSFESNTEPTVSGINQRRHSSFLELPPSADTRRQKYKSLLLYRQHLSNAINRQASSFESALSSESSAADSFTVNGVCTTSFDSTRSEQTDQDKSPEMKFNRQLSDCREDRTSLHLAGRNYLSRVKAGDYVPLARRAIDPKITMNLQRDYSVDSKTDHASGYQDEIFQDFMKGCI</sequence>
<dbReference type="OrthoDB" id="6247020at2759"/>
<reference evidence="2 3" key="2">
    <citation type="submission" date="2018-11" db="EMBL/GenBank/DDBJ databases">
        <authorList>
            <consortium name="Pathogen Informatics"/>
        </authorList>
    </citation>
    <scope>NUCLEOTIDE SEQUENCE [LARGE SCALE GENOMIC DNA]</scope>
</reference>
<protein>
    <submittedName>
        <fullName evidence="2 4">Uncharacterized protein</fullName>
    </submittedName>
</protein>
<feature type="compositionally biased region" description="Polar residues" evidence="1">
    <location>
        <begin position="231"/>
        <end position="249"/>
    </location>
</feature>
<feature type="region of interest" description="Disordered" evidence="1">
    <location>
        <begin position="153"/>
        <end position="180"/>
    </location>
</feature>
<evidence type="ECO:0000313" key="2">
    <source>
        <dbReference type="EMBL" id="VDK45209.1"/>
    </source>
</evidence>
<keyword evidence="3" id="KW-1185">Reference proteome</keyword>
<feature type="region of interest" description="Disordered" evidence="1">
    <location>
        <begin position="231"/>
        <end position="251"/>
    </location>
</feature>
<dbReference type="EMBL" id="UYRR01031076">
    <property type="protein sequence ID" value="VDK45209.1"/>
    <property type="molecule type" value="Genomic_DNA"/>
</dbReference>
<feature type="compositionally biased region" description="Basic and acidic residues" evidence="1">
    <location>
        <begin position="156"/>
        <end position="167"/>
    </location>
</feature>
<accession>A0A158PNH6</accession>
<evidence type="ECO:0000256" key="1">
    <source>
        <dbReference type="SAM" id="MobiDB-lite"/>
    </source>
</evidence>
<name>A0A158PNH6_ANISI</name>
<gene>
    <name evidence="2" type="ORF">ASIM_LOCUS11507</name>
</gene>
<dbReference type="Proteomes" id="UP000267096">
    <property type="component" value="Unassembled WGS sequence"/>
</dbReference>